<name>A0ABW1IHC2_9BACL</name>
<dbReference type="EMBL" id="JBHSQV010000002">
    <property type="protein sequence ID" value="MFC5985027.1"/>
    <property type="molecule type" value="Genomic_DNA"/>
</dbReference>
<keyword evidence="6" id="KW-1185">Reference proteome</keyword>
<evidence type="ECO:0000313" key="5">
    <source>
        <dbReference type="EMBL" id="MFC5985027.1"/>
    </source>
</evidence>
<dbReference type="InterPro" id="IPR058530">
    <property type="entry name" value="Baseplate_J-like_C"/>
</dbReference>
<evidence type="ECO:0000313" key="6">
    <source>
        <dbReference type="Proteomes" id="UP001596250"/>
    </source>
</evidence>
<dbReference type="PANTHER" id="PTHR37829:SF3">
    <property type="entry name" value="PROTEIN JAYE-RELATED"/>
    <property type="match status" value="1"/>
</dbReference>
<sequence>MVDQNEILKQMLDAVPNDQDKRAGSFMYDALAPAAEQFAKANDAIASVKEKLSIEELTGEELAQRVRERTGILRREATNAIGSVTLTGTGTIYEGDRFETSNGTQFRAAETKEINSSGDVAIEAVQAGSIGMVAADTITLFPVTLAGFTAVTNHEPTRDGFEAESDTDLLQRYYDRIRTPATSGNKAHYLNWAKEVGGVGNARVFPLWNGDNTVKVVIINSDRLPASEELVEVVQDYIDPNAEGLGNGTAPIGAHATVASASGVEIDVSVTVSLSVGYNKQQVMERISANLRQYLKEVAFVEDRISVAKVGAAILNSEGVEDYSELLLNGDTSNVRIGEEEVAVLGMVNVNVVSG</sequence>
<dbReference type="Pfam" id="PF04865">
    <property type="entry name" value="Baseplate_J"/>
    <property type="match status" value="1"/>
</dbReference>
<feature type="domain" description="Baseplate J-like central" evidence="3">
    <location>
        <begin position="181"/>
        <end position="259"/>
    </location>
</feature>
<dbReference type="Pfam" id="PF26078">
    <property type="entry name" value="Baseplate_J_M"/>
    <property type="match status" value="1"/>
</dbReference>
<dbReference type="PANTHER" id="PTHR37829">
    <property type="entry name" value="PHAGE-LIKE ELEMENT PBSX PROTEIN XKDT"/>
    <property type="match status" value="1"/>
</dbReference>
<dbReference type="RefSeq" id="WP_379891473.1">
    <property type="nucleotide sequence ID" value="NZ_CBCSCT010000008.1"/>
</dbReference>
<proteinExistence type="inferred from homology"/>
<evidence type="ECO:0000259" key="4">
    <source>
        <dbReference type="Pfam" id="PF26079"/>
    </source>
</evidence>
<dbReference type="InterPro" id="IPR058531">
    <property type="entry name" value="Baseplate_J_M"/>
</dbReference>
<reference evidence="6" key="1">
    <citation type="journal article" date="2019" name="Int. J. Syst. Evol. Microbiol.">
        <title>The Global Catalogue of Microorganisms (GCM) 10K type strain sequencing project: providing services to taxonomists for standard genome sequencing and annotation.</title>
        <authorList>
            <consortium name="The Broad Institute Genomics Platform"/>
            <consortium name="The Broad Institute Genome Sequencing Center for Infectious Disease"/>
            <person name="Wu L."/>
            <person name="Ma J."/>
        </authorList>
    </citation>
    <scope>NUCLEOTIDE SEQUENCE [LARGE SCALE GENOMIC DNA]</scope>
    <source>
        <strain evidence="6">CCM 8749</strain>
    </source>
</reference>
<dbReference type="Proteomes" id="UP001596250">
    <property type="component" value="Unassembled WGS sequence"/>
</dbReference>
<accession>A0ABW1IHC2</accession>
<dbReference type="InterPro" id="IPR006949">
    <property type="entry name" value="Barrel_Baseplate_J-like"/>
</dbReference>
<dbReference type="Pfam" id="PF26079">
    <property type="entry name" value="Baseplate_J_C"/>
    <property type="match status" value="1"/>
</dbReference>
<feature type="domain" description="Baseplate J-like C-terminal" evidence="4">
    <location>
        <begin position="266"/>
        <end position="351"/>
    </location>
</feature>
<feature type="domain" description="Baseplate protein J-like barrel" evidence="2">
    <location>
        <begin position="84"/>
        <end position="160"/>
    </location>
</feature>
<evidence type="ECO:0000256" key="1">
    <source>
        <dbReference type="ARBA" id="ARBA00038087"/>
    </source>
</evidence>
<comment type="similarity">
    <text evidence="1">Belongs to the Mu gp47/PBSX XkdT family.</text>
</comment>
<gene>
    <name evidence="5" type="ORF">ACFPXP_00700</name>
</gene>
<organism evidence="5 6">
    <name type="scientific">Marinicrinis lubricantis</name>
    <dbReference type="NCBI Taxonomy" id="2086470"/>
    <lineage>
        <taxon>Bacteria</taxon>
        <taxon>Bacillati</taxon>
        <taxon>Bacillota</taxon>
        <taxon>Bacilli</taxon>
        <taxon>Bacillales</taxon>
        <taxon>Paenibacillaceae</taxon>
    </lineage>
</organism>
<protein>
    <submittedName>
        <fullName evidence="5">Baseplate J/gp47 family protein</fullName>
    </submittedName>
</protein>
<evidence type="ECO:0000259" key="3">
    <source>
        <dbReference type="Pfam" id="PF26078"/>
    </source>
</evidence>
<comment type="caution">
    <text evidence="5">The sequence shown here is derived from an EMBL/GenBank/DDBJ whole genome shotgun (WGS) entry which is preliminary data.</text>
</comment>
<dbReference type="InterPro" id="IPR052399">
    <property type="entry name" value="Phage_Baseplate_Assmbl_Protein"/>
</dbReference>
<evidence type="ECO:0000259" key="2">
    <source>
        <dbReference type="Pfam" id="PF04865"/>
    </source>
</evidence>